<evidence type="ECO:0000313" key="2">
    <source>
        <dbReference type="Proteomes" id="UP001459277"/>
    </source>
</evidence>
<dbReference type="Proteomes" id="UP001459277">
    <property type="component" value="Unassembled WGS sequence"/>
</dbReference>
<organism evidence="1 2">
    <name type="scientific">Lithocarpus litseifolius</name>
    <dbReference type="NCBI Taxonomy" id="425828"/>
    <lineage>
        <taxon>Eukaryota</taxon>
        <taxon>Viridiplantae</taxon>
        <taxon>Streptophyta</taxon>
        <taxon>Embryophyta</taxon>
        <taxon>Tracheophyta</taxon>
        <taxon>Spermatophyta</taxon>
        <taxon>Magnoliopsida</taxon>
        <taxon>eudicotyledons</taxon>
        <taxon>Gunneridae</taxon>
        <taxon>Pentapetalae</taxon>
        <taxon>rosids</taxon>
        <taxon>fabids</taxon>
        <taxon>Fagales</taxon>
        <taxon>Fagaceae</taxon>
        <taxon>Lithocarpus</taxon>
    </lineage>
</organism>
<sequence length="82" mass="9396">MAAELKPLACHRAVQFATEIILQEVIFKGDAEVLIKMPQQNEFHGNFVAHALARRAKRLADMQIWIEEVPENLNPIILYDVQ</sequence>
<proteinExistence type="predicted"/>
<evidence type="ECO:0000313" key="1">
    <source>
        <dbReference type="EMBL" id="KAK9984878.1"/>
    </source>
</evidence>
<dbReference type="EMBL" id="JAZDWU010000012">
    <property type="protein sequence ID" value="KAK9984878.1"/>
    <property type="molecule type" value="Genomic_DNA"/>
</dbReference>
<name>A0AAW2BH25_9ROSI</name>
<keyword evidence="2" id="KW-1185">Reference proteome</keyword>
<comment type="caution">
    <text evidence="1">The sequence shown here is derived from an EMBL/GenBank/DDBJ whole genome shotgun (WGS) entry which is preliminary data.</text>
</comment>
<reference evidence="1 2" key="1">
    <citation type="submission" date="2024-01" db="EMBL/GenBank/DDBJ databases">
        <title>A telomere-to-telomere, gap-free genome of sweet tea (Lithocarpus litseifolius).</title>
        <authorList>
            <person name="Zhou J."/>
        </authorList>
    </citation>
    <scope>NUCLEOTIDE SEQUENCE [LARGE SCALE GENOMIC DNA]</scope>
    <source>
        <strain evidence="1">Zhou-2022a</strain>
        <tissue evidence="1">Leaf</tissue>
    </source>
</reference>
<gene>
    <name evidence="1" type="ORF">SO802_034403</name>
</gene>
<dbReference type="AlphaFoldDB" id="A0AAW2BH25"/>
<accession>A0AAW2BH25</accession>
<protein>
    <submittedName>
        <fullName evidence="1">Uncharacterized protein</fullName>
    </submittedName>
</protein>